<sequence length="703" mass="78465">MLIRHISQACAIFFICLFLSINVSAEPVSEERIASEVIAPYSLGEKTETKGVWELLNGGGAKGGYVIESEWLKPLPGFAGAPINLIILIDLEGIIIDAKLLNHNEPIFVSGLGEAPFREFIEQYRGSSINSAITVGSSYGKNSSSGSLIYFDGVTKATASVRIAHESIMSSAREVAKSMLNGFSMVQEKVSLKEDEGSEFTWDELVSQGMAKNVTATHGEVRALFKDTQWRSDDPFPDASDDDLYVDLWVVDATHPHVARSVMGKRMLRDWENFKKIAPDDETILLIEGGDHGLVTEEFVRNTAPSLITAKQDKFPLSIRDADLLIDLKKGVPDEGTAMVVRLDRRQGFSPVREWDLGLIVTRSRGILKSEIGEVELNWKFQADKQFFNIEKAVQPPTPFESAIYSRMTDLIILAGLLTLICIVVLFNRKFVRMKSWSYQRSFLLILVLGFIGWWGQGQLSIVTPLAALVSAVNGKPLDFLLYDLFSLLIWVVVIISFFVVGRALFCGWLCPFGALQELVAKVARTFSIPQLKISDEWDARLKSLKYIALLGLLGVAFFLPKQLDVAVEIEPFKTAISVFFIREWYFAAYAVFCVIASVFVFKAYCRYLCPLGAFMAIGGFLRLGKWIKRREDCGSPCQLCKVRCEYKAIKKSGEISYSECFGCLDCVDIYEDKAKCVPLILHEKGKLQGSISARHSKVKLES</sequence>
<feature type="transmembrane region" description="Helical" evidence="4">
    <location>
        <begin position="480"/>
        <end position="501"/>
    </location>
</feature>
<accession>A0A6S6SC47</accession>
<dbReference type="EMBL" id="CACVAT010000089">
    <property type="protein sequence ID" value="CAA6805963.1"/>
    <property type="molecule type" value="Genomic_DNA"/>
</dbReference>
<keyword evidence="5" id="KW-0732">Signal</keyword>
<dbReference type="InterPro" id="IPR011399">
    <property type="entry name" value="NosR"/>
</dbReference>
<comment type="subcellular location">
    <subcellularLocation>
        <location evidence="1">Cell membrane</location>
    </subcellularLocation>
</comment>
<dbReference type="GO" id="GO:0045893">
    <property type="term" value="P:positive regulation of DNA-templated transcription"/>
    <property type="evidence" value="ECO:0007669"/>
    <property type="project" value="InterPro"/>
</dbReference>
<feature type="domain" description="FMN-binding" evidence="6">
    <location>
        <begin position="77"/>
        <end position="175"/>
    </location>
</feature>
<keyword evidence="4" id="KW-0812">Transmembrane</keyword>
<dbReference type="GO" id="GO:0010181">
    <property type="term" value="F:FMN binding"/>
    <property type="evidence" value="ECO:0007669"/>
    <property type="project" value="InterPro"/>
</dbReference>
<dbReference type="PANTHER" id="PTHR30224:SF4">
    <property type="entry name" value="ELECTRON TRANSPORT PROTEIN YCCM-RELATED"/>
    <property type="match status" value="1"/>
</dbReference>
<protein>
    <submittedName>
        <fullName evidence="7">Nitrous oxide reductase maturation protein NosR</fullName>
    </submittedName>
</protein>
<dbReference type="GO" id="GO:0003677">
    <property type="term" value="F:DNA binding"/>
    <property type="evidence" value="ECO:0007669"/>
    <property type="project" value="InterPro"/>
</dbReference>
<keyword evidence="2" id="KW-1003">Cell membrane</keyword>
<keyword evidence="4" id="KW-1133">Transmembrane helix</keyword>
<dbReference type="GO" id="GO:0005886">
    <property type="term" value="C:plasma membrane"/>
    <property type="evidence" value="ECO:0007669"/>
    <property type="project" value="UniProtKB-SubCell"/>
</dbReference>
<keyword evidence="3 4" id="KW-0472">Membrane</keyword>
<dbReference type="Pfam" id="PF12801">
    <property type="entry name" value="Fer4_5"/>
    <property type="match status" value="2"/>
</dbReference>
<dbReference type="SMART" id="SM00900">
    <property type="entry name" value="FMN_bind"/>
    <property type="match status" value="1"/>
</dbReference>
<dbReference type="InterPro" id="IPR017896">
    <property type="entry name" value="4Fe4S_Fe-S-bd"/>
</dbReference>
<evidence type="ECO:0000259" key="6">
    <source>
        <dbReference type="SMART" id="SM00900"/>
    </source>
</evidence>
<evidence type="ECO:0000256" key="1">
    <source>
        <dbReference type="ARBA" id="ARBA00004236"/>
    </source>
</evidence>
<feature type="transmembrane region" description="Helical" evidence="4">
    <location>
        <begin position="547"/>
        <end position="564"/>
    </location>
</feature>
<feature type="chain" id="PRO_5027895480" evidence="5">
    <location>
        <begin position="26"/>
        <end position="703"/>
    </location>
</feature>
<name>A0A6S6SC47_9GAMM</name>
<evidence type="ECO:0000313" key="7">
    <source>
        <dbReference type="EMBL" id="CAA6805963.1"/>
    </source>
</evidence>
<dbReference type="InterPro" id="IPR007329">
    <property type="entry name" value="FMN-bd"/>
</dbReference>
<feature type="transmembrane region" description="Helical" evidence="4">
    <location>
        <begin position="609"/>
        <end position="628"/>
    </location>
</feature>
<feature type="transmembrane region" description="Helical" evidence="4">
    <location>
        <begin position="443"/>
        <end position="468"/>
    </location>
</feature>
<feature type="transmembrane region" description="Helical" evidence="4">
    <location>
        <begin position="411"/>
        <end position="431"/>
    </location>
</feature>
<gene>
    <name evidence="7" type="ORF">HELGO_WM30892</name>
</gene>
<evidence type="ECO:0000256" key="2">
    <source>
        <dbReference type="ARBA" id="ARBA00022475"/>
    </source>
</evidence>
<reference evidence="7" key="1">
    <citation type="submission" date="2020-01" db="EMBL/GenBank/DDBJ databases">
        <authorList>
            <person name="Meier V. D."/>
            <person name="Meier V D."/>
        </authorList>
    </citation>
    <scope>NUCLEOTIDE SEQUENCE</scope>
    <source>
        <strain evidence="7">HLG_WM_MAG_09</strain>
    </source>
</reference>
<dbReference type="PIRSF" id="PIRSF036354">
    <property type="entry name" value="NosR"/>
    <property type="match status" value="1"/>
</dbReference>
<dbReference type="AlphaFoldDB" id="A0A6S6SC47"/>
<organism evidence="7">
    <name type="scientific">uncultured Thiotrichaceae bacterium</name>
    <dbReference type="NCBI Taxonomy" id="298394"/>
    <lineage>
        <taxon>Bacteria</taxon>
        <taxon>Pseudomonadati</taxon>
        <taxon>Pseudomonadota</taxon>
        <taxon>Gammaproteobacteria</taxon>
        <taxon>Thiotrichales</taxon>
        <taxon>Thiotrichaceae</taxon>
        <taxon>environmental samples</taxon>
    </lineage>
</organism>
<proteinExistence type="predicted"/>
<feature type="signal peptide" evidence="5">
    <location>
        <begin position="1"/>
        <end position="25"/>
    </location>
</feature>
<evidence type="ECO:0000256" key="3">
    <source>
        <dbReference type="ARBA" id="ARBA00023136"/>
    </source>
</evidence>
<evidence type="ECO:0000256" key="4">
    <source>
        <dbReference type="SAM" id="Phobius"/>
    </source>
</evidence>
<feature type="transmembrane region" description="Helical" evidence="4">
    <location>
        <begin position="584"/>
        <end position="602"/>
    </location>
</feature>
<dbReference type="InterPro" id="IPR052378">
    <property type="entry name" value="NosR_regulator"/>
</dbReference>
<evidence type="ECO:0000256" key="5">
    <source>
        <dbReference type="SAM" id="SignalP"/>
    </source>
</evidence>
<dbReference type="SUPFAM" id="SSF54862">
    <property type="entry name" value="4Fe-4S ferredoxins"/>
    <property type="match status" value="1"/>
</dbReference>
<dbReference type="PANTHER" id="PTHR30224">
    <property type="entry name" value="ELECTRON TRANSPORT PROTEIN"/>
    <property type="match status" value="1"/>
</dbReference>